<dbReference type="Pfam" id="PF08534">
    <property type="entry name" value="Redoxin"/>
    <property type="match status" value="1"/>
</dbReference>
<dbReference type="InterPro" id="IPR050553">
    <property type="entry name" value="Thioredoxin_ResA/DsbE_sf"/>
</dbReference>
<evidence type="ECO:0000256" key="1">
    <source>
        <dbReference type="ARBA" id="ARBA00004196"/>
    </source>
</evidence>
<keyword evidence="2" id="KW-0201">Cytochrome c-type biogenesis</keyword>
<comment type="caution">
    <text evidence="6">The sequence shown here is derived from an EMBL/GenBank/DDBJ whole genome shotgun (WGS) entry which is preliminary data.</text>
</comment>
<comment type="subcellular location">
    <subcellularLocation>
        <location evidence="1">Cell envelope</location>
    </subcellularLocation>
</comment>
<dbReference type="PANTHER" id="PTHR42852:SF6">
    <property type="entry name" value="THIOL:DISULFIDE INTERCHANGE PROTEIN DSBE"/>
    <property type="match status" value="1"/>
</dbReference>
<dbReference type="EMBL" id="JBEXAC010000003">
    <property type="protein sequence ID" value="MET7001406.1"/>
    <property type="molecule type" value="Genomic_DNA"/>
</dbReference>
<accession>A0ABV2TEF0</accession>
<dbReference type="SUPFAM" id="SSF52833">
    <property type="entry name" value="Thioredoxin-like"/>
    <property type="match status" value="1"/>
</dbReference>
<feature type="domain" description="Thioredoxin" evidence="5">
    <location>
        <begin position="326"/>
        <end position="468"/>
    </location>
</feature>
<dbReference type="CDD" id="cd02966">
    <property type="entry name" value="TlpA_like_family"/>
    <property type="match status" value="1"/>
</dbReference>
<evidence type="ECO:0000313" key="6">
    <source>
        <dbReference type="EMBL" id="MET7001406.1"/>
    </source>
</evidence>
<gene>
    <name evidence="6" type="ORF">ABR189_28750</name>
</gene>
<evidence type="ECO:0000256" key="2">
    <source>
        <dbReference type="ARBA" id="ARBA00022748"/>
    </source>
</evidence>
<dbReference type="InterPro" id="IPR036249">
    <property type="entry name" value="Thioredoxin-like_sf"/>
</dbReference>
<dbReference type="Proteomes" id="UP001549749">
    <property type="component" value="Unassembled WGS sequence"/>
</dbReference>
<dbReference type="PANTHER" id="PTHR42852">
    <property type="entry name" value="THIOL:DISULFIDE INTERCHANGE PROTEIN DSBE"/>
    <property type="match status" value="1"/>
</dbReference>
<evidence type="ECO:0000256" key="4">
    <source>
        <dbReference type="ARBA" id="ARBA00023284"/>
    </source>
</evidence>
<sequence>MKQLITTLLLACTAYSVGYTQQKATLMGKISNSVTDTINFANESPAYFFGEMGRQIILDKEGRFKLELALHTAPVQFSLYLGEQGKINCFLEPGQLLEVEANANDLTRIRFNSKDPSAANNTAMAAHSHLLADPDFQVNLYRDSTRTPESSAAVIDSATQAELAYWNSKKGKISKAFYENRKINTLALQASLKSGFVSSYKKWHKNDGKQLPADYLSFMQQIPVLEATHLSSFENWRLINLKIQYAASPDPNKNGRPAPMEQLLIADTLFHGAVREFALADIVRMALLREKDEQKMAALVTAYKSRINNKYYGAYIDKNFQTYLTLRNGKPAPDFKLQGIDGKEYQLSDFRNKVIYLDFWASWCSPCRYQMKNYAPALHEKFKGKDVVFLFVSVDDNKDKWKQAIEEDNIEGVHVISPDGNGKAFTKRYNISGVPRYMIIDKAGKMYNNDAPRPSDEITVVQLNQALKN</sequence>
<dbReference type="RefSeq" id="WP_354663975.1">
    <property type="nucleotide sequence ID" value="NZ_JBEXAC010000003.1"/>
</dbReference>
<evidence type="ECO:0000313" key="7">
    <source>
        <dbReference type="Proteomes" id="UP001549749"/>
    </source>
</evidence>
<keyword evidence="7" id="KW-1185">Reference proteome</keyword>
<evidence type="ECO:0000256" key="3">
    <source>
        <dbReference type="ARBA" id="ARBA00023157"/>
    </source>
</evidence>
<protein>
    <submittedName>
        <fullName evidence="6">TlpA disulfide reductase family protein</fullName>
    </submittedName>
</protein>
<keyword evidence="3" id="KW-1015">Disulfide bond</keyword>
<dbReference type="Gene3D" id="3.40.30.10">
    <property type="entry name" value="Glutaredoxin"/>
    <property type="match status" value="1"/>
</dbReference>
<keyword evidence="4" id="KW-0676">Redox-active center</keyword>
<evidence type="ECO:0000259" key="5">
    <source>
        <dbReference type="PROSITE" id="PS51352"/>
    </source>
</evidence>
<proteinExistence type="predicted"/>
<reference evidence="6 7" key="1">
    <citation type="submission" date="2024-06" db="EMBL/GenBank/DDBJ databases">
        <title>Chitinophaga defluvii sp. nov., isolated from municipal sewage.</title>
        <authorList>
            <person name="Zhang L."/>
        </authorList>
    </citation>
    <scope>NUCLEOTIDE SEQUENCE [LARGE SCALE GENOMIC DNA]</scope>
    <source>
        <strain evidence="6 7">H8</strain>
    </source>
</reference>
<dbReference type="InterPro" id="IPR013740">
    <property type="entry name" value="Redoxin"/>
</dbReference>
<organism evidence="6 7">
    <name type="scientific">Chitinophaga defluvii</name>
    <dbReference type="NCBI Taxonomy" id="3163343"/>
    <lineage>
        <taxon>Bacteria</taxon>
        <taxon>Pseudomonadati</taxon>
        <taxon>Bacteroidota</taxon>
        <taxon>Chitinophagia</taxon>
        <taxon>Chitinophagales</taxon>
        <taxon>Chitinophagaceae</taxon>
        <taxon>Chitinophaga</taxon>
    </lineage>
</organism>
<name>A0ABV2TEF0_9BACT</name>
<dbReference type="InterPro" id="IPR013766">
    <property type="entry name" value="Thioredoxin_domain"/>
</dbReference>
<dbReference type="PROSITE" id="PS51352">
    <property type="entry name" value="THIOREDOXIN_2"/>
    <property type="match status" value="1"/>
</dbReference>